<feature type="coiled-coil region" evidence="1">
    <location>
        <begin position="43"/>
        <end position="70"/>
    </location>
</feature>
<evidence type="ECO:0000313" key="2">
    <source>
        <dbReference type="EMBL" id="GAG90366.1"/>
    </source>
</evidence>
<accession>X1D1H8</accession>
<name>X1D1H8_9ZZZZ</name>
<evidence type="ECO:0000256" key="1">
    <source>
        <dbReference type="SAM" id="Coils"/>
    </source>
</evidence>
<dbReference type="AlphaFoldDB" id="X1D1H8"/>
<sequence>IHKNLFEGASKTIGRIHKYFVTAENIYKKQRNYKPKNIYRWWIKDKEKNIDELEEKTKKILTILEDLRDQMDLLKKVPNFKSYQDIIQKIKLAHILQFLY</sequence>
<protein>
    <submittedName>
        <fullName evidence="2">Uncharacterized protein</fullName>
    </submittedName>
</protein>
<keyword evidence="1" id="KW-0175">Coiled coil</keyword>
<dbReference type="EMBL" id="BART01028414">
    <property type="protein sequence ID" value="GAG90366.1"/>
    <property type="molecule type" value="Genomic_DNA"/>
</dbReference>
<comment type="caution">
    <text evidence="2">The sequence shown here is derived from an EMBL/GenBank/DDBJ whole genome shotgun (WGS) entry which is preliminary data.</text>
</comment>
<gene>
    <name evidence="2" type="ORF">S01H4_50107</name>
</gene>
<organism evidence="2">
    <name type="scientific">marine sediment metagenome</name>
    <dbReference type="NCBI Taxonomy" id="412755"/>
    <lineage>
        <taxon>unclassified sequences</taxon>
        <taxon>metagenomes</taxon>
        <taxon>ecological metagenomes</taxon>
    </lineage>
</organism>
<proteinExistence type="predicted"/>
<reference evidence="2" key="1">
    <citation type="journal article" date="2014" name="Front. Microbiol.">
        <title>High frequency of phylogenetically diverse reductive dehalogenase-homologous genes in deep subseafloor sedimentary metagenomes.</title>
        <authorList>
            <person name="Kawai M."/>
            <person name="Futagami T."/>
            <person name="Toyoda A."/>
            <person name="Takaki Y."/>
            <person name="Nishi S."/>
            <person name="Hori S."/>
            <person name="Arai W."/>
            <person name="Tsubouchi T."/>
            <person name="Morono Y."/>
            <person name="Uchiyama I."/>
            <person name="Ito T."/>
            <person name="Fujiyama A."/>
            <person name="Inagaki F."/>
            <person name="Takami H."/>
        </authorList>
    </citation>
    <scope>NUCLEOTIDE SEQUENCE</scope>
    <source>
        <strain evidence="2">Expedition CK06-06</strain>
    </source>
</reference>
<feature type="non-terminal residue" evidence="2">
    <location>
        <position position="1"/>
    </location>
</feature>